<organism evidence="1 2">
    <name type="scientific">Pacificimonas pallii</name>
    <dbReference type="NCBI Taxonomy" id="2827236"/>
    <lineage>
        <taxon>Bacteria</taxon>
        <taxon>Pseudomonadati</taxon>
        <taxon>Pseudomonadota</taxon>
        <taxon>Alphaproteobacteria</taxon>
        <taxon>Sphingomonadales</taxon>
        <taxon>Sphingosinicellaceae</taxon>
        <taxon>Pacificimonas</taxon>
    </lineage>
</organism>
<dbReference type="InterPro" id="IPR025091">
    <property type="entry name" value="DUF4019"/>
</dbReference>
<comment type="caution">
    <text evidence="1">The sequence shown here is derived from an EMBL/GenBank/DDBJ whole genome shotgun (WGS) entry which is preliminary data.</text>
</comment>
<protein>
    <submittedName>
        <fullName evidence="1">DUF4019 domain-containing protein</fullName>
    </submittedName>
</protein>
<dbReference type="EMBL" id="JAGSPA010000001">
    <property type="protein sequence ID" value="MBV7255989.1"/>
    <property type="molecule type" value="Genomic_DNA"/>
</dbReference>
<evidence type="ECO:0000313" key="2">
    <source>
        <dbReference type="Proteomes" id="UP000722336"/>
    </source>
</evidence>
<dbReference type="Proteomes" id="UP000722336">
    <property type="component" value="Unassembled WGS sequence"/>
</dbReference>
<accession>A0ABS6SC50</accession>
<evidence type="ECO:0000313" key="1">
    <source>
        <dbReference type="EMBL" id="MBV7255989.1"/>
    </source>
</evidence>
<sequence>MMAASSPVSSSTAAPREVNVTADSETGWVPDVALEKAAMSAARDYFDLIDRERYGEAYAALDAATKAQIDAVSFADSEARFHEDAGTVKDRNLYRMTWTKYPPTQDRPGIYVAIDMAGTFSELARHCGYIVLFTPDRGTAFGVMRVERAYMTNATADAIRTERSETALEAEWAKLAASCPNAPPSVR</sequence>
<name>A0ABS6SC50_9SPHN</name>
<gene>
    <name evidence="1" type="ORF">KCG44_04230</name>
</gene>
<reference evidence="1 2" key="1">
    <citation type="submission" date="2021-04" db="EMBL/GenBank/DDBJ databases">
        <authorList>
            <person name="Pira H."/>
            <person name="Risdian C."/>
            <person name="Wink J."/>
        </authorList>
    </citation>
    <scope>NUCLEOTIDE SEQUENCE [LARGE SCALE GENOMIC DNA]</scope>
    <source>
        <strain evidence="1 2">WHA3</strain>
    </source>
</reference>
<keyword evidence="2" id="KW-1185">Reference proteome</keyword>
<proteinExistence type="predicted"/>
<dbReference type="Pfam" id="PF13211">
    <property type="entry name" value="DUF4019"/>
    <property type="match status" value="1"/>
</dbReference>